<evidence type="ECO:0000313" key="3">
    <source>
        <dbReference type="Proteomes" id="UP001589627"/>
    </source>
</evidence>
<organism evidence="2 3">
    <name type="scientific">Actinoallomurus acaciae</name>
    <dbReference type="NCBI Taxonomy" id="502577"/>
    <lineage>
        <taxon>Bacteria</taxon>
        <taxon>Bacillati</taxon>
        <taxon>Actinomycetota</taxon>
        <taxon>Actinomycetes</taxon>
        <taxon>Streptosporangiales</taxon>
        <taxon>Thermomonosporaceae</taxon>
        <taxon>Actinoallomurus</taxon>
    </lineage>
</organism>
<accession>A0ABV5Y9T0</accession>
<dbReference type="Gene3D" id="3.90.176.10">
    <property type="entry name" value="Toxin ADP-ribosyltransferase, Chain A, domain 1"/>
    <property type="match status" value="1"/>
</dbReference>
<protein>
    <submittedName>
        <fullName evidence="2">ADP-ribosyltransferase</fullName>
    </submittedName>
</protein>
<reference evidence="2 3" key="1">
    <citation type="submission" date="2024-09" db="EMBL/GenBank/DDBJ databases">
        <authorList>
            <person name="Sun Q."/>
            <person name="Mori K."/>
        </authorList>
    </citation>
    <scope>NUCLEOTIDE SEQUENCE [LARGE SCALE GENOMIC DNA]</scope>
    <source>
        <strain evidence="2 3">TBRC 0563</strain>
    </source>
</reference>
<dbReference type="InterPro" id="IPR003540">
    <property type="entry name" value="ADP-ribosyltransferase"/>
</dbReference>
<dbReference type="Pfam" id="PF03496">
    <property type="entry name" value="ADPrib_exo_Tox"/>
    <property type="match status" value="1"/>
</dbReference>
<keyword evidence="3" id="KW-1185">Reference proteome</keyword>
<comment type="caution">
    <text evidence="2">The sequence shown here is derived from an EMBL/GenBank/DDBJ whole genome shotgun (WGS) entry which is preliminary data.</text>
</comment>
<evidence type="ECO:0000313" key="2">
    <source>
        <dbReference type="EMBL" id="MFB9831785.1"/>
    </source>
</evidence>
<sequence>MRPPAGLRVKGERFGYVDGNGTRRFRSDGEGAAYGGKYLDGTYRSLSSEGRHAAREYSRDGRPYSYILRVKDPQAELDRMLGVPRDRQALITTFGKVPTLDDVYGRIAILDGSFRPLPEGLEALRGINSIDYVKGYDGADPESLIGLTHTDDGYTSTSLGRTVVPTTPHPIRYVVHLDIPRGHPALWIGRHAIHPEQRELLLPRKVGYTFTNVVPRGDGTYDLFADVHRGGSTG</sequence>
<dbReference type="EMBL" id="JBHLZP010000028">
    <property type="protein sequence ID" value="MFB9831785.1"/>
    <property type="molecule type" value="Genomic_DNA"/>
</dbReference>
<name>A0ABV5Y9T0_9ACTN</name>
<dbReference type="Proteomes" id="UP001589627">
    <property type="component" value="Unassembled WGS sequence"/>
</dbReference>
<gene>
    <name evidence="2" type="ORF">ACFFNX_06240</name>
</gene>
<dbReference type="SUPFAM" id="SSF56399">
    <property type="entry name" value="ADP-ribosylation"/>
    <property type="match status" value="1"/>
</dbReference>
<feature type="domain" description="ADP ribosyltransferase" evidence="1">
    <location>
        <begin position="142"/>
        <end position="214"/>
    </location>
</feature>
<proteinExistence type="predicted"/>
<dbReference type="RefSeq" id="WP_378196573.1">
    <property type="nucleotide sequence ID" value="NZ_JBHLZP010000028.1"/>
</dbReference>
<evidence type="ECO:0000259" key="1">
    <source>
        <dbReference type="Pfam" id="PF03496"/>
    </source>
</evidence>